<name>A0A9W8JTV1_9AGAR</name>
<keyword evidence="1" id="KW-0732">Signal</keyword>
<comment type="caution">
    <text evidence="2">The sequence shown here is derived from an EMBL/GenBank/DDBJ whole genome shotgun (WGS) entry which is preliminary data.</text>
</comment>
<accession>A0A9W8JTV1</accession>
<proteinExistence type="predicted"/>
<feature type="chain" id="PRO_5040808431" evidence="1">
    <location>
        <begin position="19"/>
        <end position="94"/>
    </location>
</feature>
<dbReference type="OrthoDB" id="2964894at2759"/>
<sequence>MYAVSFLPILALVASALAQTSPPIPPIGLFCCPPCGPDGLHLDRQQVGPYTIFCYYSPGTDKGCFYDPGTGDGANIPGCPPQAPANPHPPTCPI</sequence>
<evidence type="ECO:0000256" key="1">
    <source>
        <dbReference type="SAM" id="SignalP"/>
    </source>
</evidence>
<reference evidence="2" key="1">
    <citation type="submission" date="2022-07" db="EMBL/GenBank/DDBJ databases">
        <title>Genome Sequence of Agrocybe chaxingu.</title>
        <authorList>
            <person name="Buettner E."/>
        </authorList>
    </citation>
    <scope>NUCLEOTIDE SEQUENCE</scope>
    <source>
        <strain evidence="2">MP-N11</strain>
    </source>
</reference>
<dbReference type="EMBL" id="JANKHO010002045">
    <property type="protein sequence ID" value="KAJ3495265.1"/>
    <property type="molecule type" value="Genomic_DNA"/>
</dbReference>
<keyword evidence="3" id="KW-1185">Reference proteome</keyword>
<organism evidence="2 3">
    <name type="scientific">Agrocybe chaxingu</name>
    <dbReference type="NCBI Taxonomy" id="84603"/>
    <lineage>
        <taxon>Eukaryota</taxon>
        <taxon>Fungi</taxon>
        <taxon>Dikarya</taxon>
        <taxon>Basidiomycota</taxon>
        <taxon>Agaricomycotina</taxon>
        <taxon>Agaricomycetes</taxon>
        <taxon>Agaricomycetidae</taxon>
        <taxon>Agaricales</taxon>
        <taxon>Agaricineae</taxon>
        <taxon>Strophariaceae</taxon>
        <taxon>Agrocybe</taxon>
    </lineage>
</organism>
<evidence type="ECO:0000313" key="3">
    <source>
        <dbReference type="Proteomes" id="UP001148786"/>
    </source>
</evidence>
<feature type="signal peptide" evidence="1">
    <location>
        <begin position="1"/>
        <end position="18"/>
    </location>
</feature>
<dbReference type="AlphaFoldDB" id="A0A9W8JTV1"/>
<gene>
    <name evidence="2" type="ORF">NLJ89_g10654</name>
</gene>
<dbReference type="Proteomes" id="UP001148786">
    <property type="component" value="Unassembled WGS sequence"/>
</dbReference>
<protein>
    <submittedName>
        <fullName evidence="2">Uncharacterized protein</fullName>
    </submittedName>
</protein>
<evidence type="ECO:0000313" key="2">
    <source>
        <dbReference type="EMBL" id="KAJ3495265.1"/>
    </source>
</evidence>